<feature type="domain" description="PurE" evidence="4">
    <location>
        <begin position="1"/>
        <end position="99"/>
    </location>
</feature>
<dbReference type="GO" id="GO:0004638">
    <property type="term" value="F:phosphoribosylaminoimidazole carboxylase activity"/>
    <property type="evidence" value="ECO:0007669"/>
    <property type="project" value="UniProtKB-EC"/>
</dbReference>
<gene>
    <name evidence="5" type="ORF">HYPSUDRAFT_152319</name>
</gene>
<sequence length="119" mass="12232">RRAGCATVIAGAGGAAHLPGMVAAMTALPVIGVPVKGSTLDGVDSLHSIVQMPRGIPVATVAINNGVNAGLLAVRILSAGIPGLIGAMDEYMEEMEQEVLGKVEKLQEVGWEKYVVKKT</sequence>
<comment type="pathway">
    <text evidence="1">Purine metabolism; IMP biosynthesis via de novo pathway; 5-amino-1-(5-phospho-D-ribosyl)imidazole-4-carboxylate from 5-amino-1-(5-phospho-D-ribosyl)imidazole (carboxylase route): step 1/1.</text>
</comment>
<proteinExistence type="predicted"/>
<dbReference type="GO" id="GO:0006189">
    <property type="term" value="P:'de novo' IMP biosynthetic process"/>
    <property type="evidence" value="ECO:0007669"/>
    <property type="project" value="UniProtKB-UniPathway"/>
</dbReference>
<name>A0A0D2N737_HYPSF</name>
<dbReference type="PANTHER" id="PTHR23046:SF2">
    <property type="entry name" value="PHOSPHORIBOSYLAMINOIMIDAZOLE CARBOXYLASE"/>
    <property type="match status" value="1"/>
</dbReference>
<keyword evidence="6" id="KW-1185">Reference proteome</keyword>
<dbReference type="PIRSF" id="PIRSF001338">
    <property type="entry name" value="AIR_carboxylase"/>
    <property type="match status" value="1"/>
</dbReference>
<dbReference type="OrthoDB" id="15425at2759"/>
<dbReference type="AlphaFoldDB" id="A0A0D2N737"/>
<evidence type="ECO:0000259" key="4">
    <source>
        <dbReference type="SMART" id="SM01001"/>
    </source>
</evidence>
<accession>A0A0D2N737</accession>
<evidence type="ECO:0000313" key="6">
    <source>
        <dbReference type="Proteomes" id="UP000054270"/>
    </source>
</evidence>
<dbReference type="InterPro" id="IPR024694">
    <property type="entry name" value="PurE_prokaryotes"/>
</dbReference>
<evidence type="ECO:0000256" key="1">
    <source>
        <dbReference type="ARBA" id="ARBA00004747"/>
    </source>
</evidence>
<dbReference type="SMART" id="SM01001">
    <property type="entry name" value="AIRC"/>
    <property type="match status" value="1"/>
</dbReference>
<dbReference type="PANTHER" id="PTHR23046">
    <property type="entry name" value="PHOSPHORIBOSYLAMINOIMIDAZOLE CARBOXYLASE CATALYTIC SUBUNIT"/>
    <property type="match status" value="1"/>
</dbReference>
<keyword evidence="3" id="KW-0658">Purine biosynthesis</keyword>
<dbReference type="SUPFAM" id="SSF52255">
    <property type="entry name" value="N5-CAIR mutase (phosphoribosylaminoimidazole carboxylase, PurE)"/>
    <property type="match status" value="1"/>
</dbReference>
<reference evidence="6" key="1">
    <citation type="submission" date="2014-04" db="EMBL/GenBank/DDBJ databases">
        <title>Evolutionary Origins and Diversification of the Mycorrhizal Mutualists.</title>
        <authorList>
            <consortium name="DOE Joint Genome Institute"/>
            <consortium name="Mycorrhizal Genomics Consortium"/>
            <person name="Kohler A."/>
            <person name="Kuo A."/>
            <person name="Nagy L.G."/>
            <person name="Floudas D."/>
            <person name="Copeland A."/>
            <person name="Barry K.W."/>
            <person name="Cichocki N."/>
            <person name="Veneault-Fourrey C."/>
            <person name="LaButti K."/>
            <person name="Lindquist E.A."/>
            <person name="Lipzen A."/>
            <person name="Lundell T."/>
            <person name="Morin E."/>
            <person name="Murat C."/>
            <person name="Riley R."/>
            <person name="Ohm R."/>
            <person name="Sun H."/>
            <person name="Tunlid A."/>
            <person name="Henrissat B."/>
            <person name="Grigoriev I.V."/>
            <person name="Hibbett D.S."/>
            <person name="Martin F."/>
        </authorList>
    </citation>
    <scope>NUCLEOTIDE SEQUENCE [LARGE SCALE GENOMIC DNA]</scope>
    <source>
        <strain evidence="6">FD-334 SS-4</strain>
    </source>
</reference>
<evidence type="ECO:0000256" key="2">
    <source>
        <dbReference type="ARBA" id="ARBA00012329"/>
    </source>
</evidence>
<evidence type="ECO:0000256" key="3">
    <source>
        <dbReference type="ARBA" id="ARBA00022755"/>
    </source>
</evidence>
<dbReference type="Pfam" id="PF00731">
    <property type="entry name" value="AIRC"/>
    <property type="match status" value="1"/>
</dbReference>
<dbReference type="STRING" id="945553.A0A0D2N737"/>
<dbReference type="Gene3D" id="3.40.50.1970">
    <property type="match status" value="1"/>
</dbReference>
<dbReference type="InterPro" id="IPR000031">
    <property type="entry name" value="PurE_dom"/>
</dbReference>
<organism evidence="5 6">
    <name type="scientific">Hypholoma sublateritium (strain FD-334 SS-4)</name>
    <dbReference type="NCBI Taxonomy" id="945553"/>
    <lineage>
        <taxon>Eukaryota</taxon>
        <taxon>Fungi</taxon>
        <taxon>Dikarya</taxon>
        <taxon>Basidiomycota</taxon>
        <taxon>Agaricomycotina</taxon>
        <taxon>Agaricomycetes</taxon>
        <taxon>Agaricomycetidae</taxon>
        <taxon>Agaricales</taxon>
        <taxon>Agaricineae</taxon>
        <taxon>Strophariaceae</taxon>
        <taxon>Hypholoma</taxon>
    </lineage>
</organism>
<dbReference type="Proteomes" id="UP000054270">
    <property type="component" value="Unassembled WGS sequence"/>
</dbReference>
<dbReference type="EC" id="4.1.1.21" evidence="2"/>
<dbReference type="EMBL" id="KN818071">
    <property type="protein sequence ID" value="KJA12616.1"/>
    <property type="molecule type" value="Genomic_DNA"/>
</dbReference>
<feature type="non-terminal residue" evidence="5">
    <location>
        <position position="1"/>
    </location>
</feature>
<protein>
    <recommendedName>
        <fullName evidence="2">phosphoribosylaminoimidazole carboxylase</fullName>
        <ecNumber evidence="2">4.1.1.21</ecNumber>
    </recommendedName>
</protein>
<evidence type="ECO:0000313" key="5">
    <source>
        <dbReference type="EMBL" id="KJA12616.1"/>
    </source>
</evidence>
<dbReference type="UniPathway" id="UPA00074">
    <property type="reaction ID" value="UER00130"/>
</dbReference>